<dbReference type="GO" id="GO:0034274">
    <property type="term" value="C:Atg12-Atg5-Atg16 complex"/>
    <property type="evidence" value="ECO:0007669"/>
    <property type="project" value="TreeGrafter"/>
</dbReference>
<dbReference type="InterPro" id="IPR007242">
    <property type="entry name" value="Atg12"/>
</dbReference>
<dbReference type="Gene3D" id="3.10.20.90">
    <property type="entry name" value="Phosphatidylinositol 3-kinase Catalytic Subunit, Chain A, domain 1"/>
    <property type="match status" value="1"/>
</dbReference>
<dbReference type="AlphaFoldDB" id="A0A7E4VZV5"/>
<evidence type="ECO:0000256" key="2">
    <source>
        <dbReference type="ARBA" id="ARBA00022786"/>
    </source>
</evidence>
<sequence>MPVEAAAAAPPISPTPAPAVAATKKKINVLVKPAGGDTPILKFKNFSVDEDRTIAWLLLFLRQALELKSEESLYVFINQAFAPNPDHTIGNLHTCFAGSPDAKLVVHYGRTNAWG</sequence>
<keyword evidence="2 4" id="KW-0833">Ubl conjugation pathway</keyword>
<dbReference type="SUPFAM" id="SSF54236">
    <property type="entry name" value="Ubiquitin-like"/>
    <property type="match status" value="1"/>
</dbReference>
<dbReference type="GO" id="GO:0000421">
    <property type="term" value="C:autophagosome membrane"/>
    <property type="evidence" value="ECO:0007669"/>
    <property type="project" value="TreeGrafter"/>
</dbReference>
<dbReference type="Proteomes" id="UP000492821">
    <property type="component" value="Unassembled WGS sequence"/>
</dbReference>
<dbReference type="CDD" id="cd01612">
    <property type="entry name" value="Ubl_ATG12"/>
    <property type="match status" value="1"/>
</dbReference>
<accession>A0A7E4VZV5</accession>
<dbReference type="PANTHER" id="PTHR13385">
    <property type="entry name" value="AUTOPHAGY PROTEIN 12"/>
    <property type="match status" value="1"/>
</dbReference>
<comment type="similarity">
    <text evidence="4">Belongs to the ATG12 family.</text>
</comment>
<comment type="function">
    <text evidence="4">Ubiquitin-like protein involved in autophagic vesicle formation.</text>
</comment>
<name>A0A7E4VZV5_PANRE</name>
<proteinExistence type="inferred from homology"/>
<evidence type="ECO:0000313" key="5">
    <source>
        <dbReference type="Proteomes" id="UP000492821"/>
    </source>
</evidence>
<dbReference type="GO" id="GO:0034045">
    <property type="term" value="C:phagophore assembly site membrane"/>
    <property type="evidence" value="ECO:0007669"/>
    <property type="project" value="TreeGrafter"/>
</dbReference>
<reference evidence="6" key="2">
    <citation type="submission" date="2020-10" db="UniProtKB">
        <authorList>
            <consortium name="WormBaseParasite"/>
        </authorList>
    </citation>
    <scope>IDENTIFICATION</scope>
</reference>
<evidence type="ECO:0000313" key="6">
    <source>
        <dbReference type="WBParaSite" id="Pan_g5401.t1"/>
    </source>
</evidence>
<dbReference type="WBParaSite" id="Pan_g5401.t1">
    <property type="protein sequence ID" value="Pan_g5401.t1"/>
    <property type="gene ID" value="Pan_g5401"/>
</dbReference>
<dbReference type="InterPro" id="IPR029071">
    <property type="entry name" value="Ubiquitin-like_domsf"/>
</dbReference>
<keyword evidence="5" id="KW-1185">Reference proteome</keyword>
<reference evidence="5" key="1">
    <citation type="journal article" date="2013" name="Genetics">
        <title>The draft genome and transcriptome of Panagrellus redivivus are shaped by the harsh demands of a free-living lifestyle.</title>
        <authorList>
            <person name="Srinivasan J."/>
            <person name="Dillman A.R."/>
            <person name="Macchietto M.G."/>
            <person name="Heikkinen L."/>
            <person name="Lakso M."/>
            <person name="Fracchia K.M."/>
            <person name="Antoshechkin I."/>
            <person name="Mortazavi A."/>
            <person name="Wong G."/>
            <person name="Sternberg P.W."/>
        </authorList>
    </citation>
    <scope>NUCLEOTIDE SEQUENCE [LARGE SCALE GENOMIC DNA]</scope>
    <source>
        <strain evidence="5">MT8872</strain>
    </source>
</reference>
<organism evidence="5 6">
    <name type="scientific">Panagrellus redivivus</name>
    <name type="common">Microworm</name>
    <dbReference type="NCBI Taxonomy" id="6233"/>
    <lineage>
        <taxon>Eukaryota</taxon>
        <taxon>Metazoa</taxon>
        <taxon>Ecdysozoa</taxon>
        <taxon>Nematoda</taxon>
        <taxon>Chromadorea</taxon>
        <taxon>Rhabditida</taxon>
        <taxon>Tylenchina</taxon>
        <taxon>Panagrolaimomorpha</taxon>
        <taxon>Panagrolaimoidea</taxon>
        <taxon>Panagrolaimidae</taxon>
        <taxon>Panagrellus</taxon>
    </lineage>
</organism>
<dbReference type="GO" id="GO:0019776">
    <property type="term" value="F:Atg8-family ligase activity"/>
    <property type="evidence" value="ECO:0007669"/>
    <property type="project" value="TreeGrafter"/>
</dbReference>
<dbReference type="Pfam" id="PF04110">
    <property type="entry name" value="APG12"/>
    <property type="match status" value="1"/>
</dbReference>
<protein>
    <recommendedName>
        <fullName evidence="4">Ubiquitin-like protein ATG12</fullName>
    </recommendedName>
</protein>
<dbReference type="GO" id="GO:0000045">
    <property type="term" value="P:autophagosome assembly"/>
    <property type="evidence" value="ECO:0007669"/>
    <property type="project" value="InterPro"/>
</dbReference>
<evidence type="ECO:0000256" key="4">
    <source>
        <dbReference type="RuleBase" id="RU361201"/>
    </source>
</evidence>
<dbReference type="GO" id="GO:0000422">
    <property type="term" value="P:autophagy of mitochondrion"/>
    <property type="evidence" value="ECO:0007669"/>
    <property type="project" value="TreeGrafter"/>
</dbReference>
<dbReference type="GO" id="GO:0034727">
    <property type="term" value="P:piecemeal microautophagy of the nucleus"/>
    <property type="evidence" value="ECO:0007669"/>
    <property type="project" value="TreeGrafter"/>
</dbReference>
<keyword evidence="1 4" id="KW-1017">Isopeptide bond</keyword>
<evidence type="ECO:0000256" key="1">
    <source>
        <dbReference type="ARBA" id="ARBA00022499"/>
    </source>
</evidence>
<keyword evidence="3 4" id="KW-0072">Autophagy</keyword>
<dbReference type="PANTHER" id="PTHR13385:SF0">
    <property type="entry name" value="UBIQUITIN-LIKE PROTEIN ATG12"/>
    <property type="match status" value="1"/>
</dbReference>
<evidence type="ECO:0000256" key="3">
    <source>
        <dbReference type="ARBA" id="ARBA00023006"/>
    </source>
</evidence>
<dbReference type="GO" id="GO:0097352">
    <property type="term" value="P:autophagosome maturation"/>
    <property type="evidence" value="ECO:0007669"/>
    <property type="project" value="TreeGrafter"/>
</dbReference>
<comment type="subunit">
    <text evidence="4">Forms a conjugate with ATG5.</text>
</comment>
<dbReference type="GO" id="GO:0061723">
    <property type="term" value="P:glycophagy"/>
    <property type="evidence" value="ECO:0007669"/>
    <property type="project" value="TreeGrafter"/>
</dbReference>